<dbReference type="InterPro" id="IPR036388">
    <property type="entry name" value="WH-like_DNA-bd_sf"/>
</dbReference>
<dbReference type="RefSeq" id="WP_310459109.1">
    <property type="nucleotide sequence ID" value="NZ_JAVKPH010000041.1"/>
</dbReference>
<dbReference type="PROSITE" id="PS50987">
    <property type="entry name" value="HTH_ARSR_2"/>
    <property type="match status" value="1"/>
</dbReference>
<evidence type="ECO:0000256" key="1">
    <source>
        <dbReference type="ARBA" id="ARBA00006817"/>
    </source>
</evidence>
<proteinExistence type="inferred from homology"/>
<feature type="domain" description="HTH arsR-type" evidence="2">
    <location>
        <begin position="1"/>
        <end position="88"/>
    </location>
</feature>
<comment type="caution">
    <text evidence="3">The sequence shown here is derived from an EMBL/GenBank/DDBJ whole genome shotgun (WGS) entry which is preliminary data.</text>
</comment>
<dbReference type="SUPFAM" id="SSF55961">
    <property type="entry name" value="Bet v1-like"/>
    <property type="match status" value="1"/>
</dbReference>
<keyword evidence="4" id="KW-1185">Reference proteome</keyword>
<dbReference type="PANTHER" id="PTHR38600">
    <property type="entry name" value="TRANSCRIPTIONAL REGULATORY PROTEIN"/>
    <property type="match status" value="1"/>
</dbReference>
<comment type="similarity">
    <text evidence="1">Belongs to the AHA1 family.</text>
</comment>
<evidence type="ECO:0000259" key="2">
    <source>
        <dbReference type="PROSITE" id="PS50987"/>
    </source>
</evidence>
<dbReference type="PANTHER" id="PTHR38600:SF1">
    <property type="entry name" value="TRANSCRIPTIONAL REGULATORY PROTEIN"/>
    <property type="match status" value="1"/>
</dbReference>
<dbReference type="Gene3D" id="3.30.530.20">
    <property type="match status" value="1"/>
</dbReference>
<protein>
    <submittedName>
        <fullName evidence="3">SRPBCC domain-containing protein</fullName>
    </submittedName>
</protein>
<dbReference type="SMART" id="SM00418">
    <property type="entry name" value="HTH_ARSR"/>
    <property type="match status" value="1"/>
</dbReference>
<dbReference type="SUPFAM" id="SSF46785">
    <property type="entry name" value="Winged helix' DNA-binding domain"/>
    <property type="match status" value="1"/>
</dbReference>
<reference evidence="3 4" key="1">
    <citation type="submission" date="2023-09" db="EMBL/GenBank/DDBJ databases">
        <title>Xinfangfangia sedmenti sp. nov., isolated the sedment.</title>
        <authorList>
            <person name="Xu L."/>
        </authorList>
    </citation>
    <scope>NUCLEOTIDE SEQUENCE [LARGE SCALE GENOMIC DNA]</scope>
    <source>
        <strain evidence="3 4">LG-4</strain>
    </source>
</reference>
<dbReference type="Pfam" id="PF12840">
    <property type="entry name" value="HTH_20"/>
    <property type="match status" value="1"/>
</dbReference>
<accession>A0ABU1FEK4</accession>
<evidence type="ECO:0000313" key="3">
    <source>
        <dbReference type="EMBL" id="MDR5654998.1"/>
    </source>
</evidence>
<dbReference type="Gene3D" id="1.10.10.10">
    <property type="entry name" value="Winged helix-like DNA-binding domain superfamily/Winged helix DNA-binding domain"/>
    <property type="match status" value="1"/>
</dbReference>
<dbReference type="InterPro" id="IPR013538">
    <property type="entry name" value="ASHA1/2-like_C"/>
</dbReference>
<sequence>MDAIFDALGNPHRRKLLDALRQRDGQTLSELEATLPVTRFGVMKHLKVLEDAHLVVTRKIGREKFHYLNPVPIQQVSDRWISRYAAPLVRSMSDVQRQLEGSLPAMSATAPIHVYELYIKAPPQAVWEVLTDDARTPLWQKSNMACRTDWRAGGAITFLVGDQPVIVGELVEVDPPSKLVHTFSARWSEEVAADQPSRVTWEVQPVGENVCKLVLTHDDFGGETATSRQVSGGWPEALSRLKTLIETGEPLLVPPASAAA</sequence>
<dbReference type="InterPro" id="IPR001845">
    <property type="entry name" value="HTH_ArsR_DNA-bd_dom"/>
</dbReference>
<dbReference type="Proteomes" id="UP001247754">
    <property type="component" value="Unassembled WGS sequence"/>
</dbReference>
<dbReference type="CDD" id="cd08893">
    <property type="entry name" value="SRPBCC_CalC_Aha1-like_GntR-HTH"/>
    <property type="match status" value="1"/>
</dbReference>
<gene>
    <name evidence="3" type="ORF">RGD00_20500</name>
</gene>
<dbReference type="CDD" id="cd00090">
    <property type="entry name" value="HTH_ARSR"/>
    <property type="match status" value="1"/>
</dbReference>
<dbReference type="InterPro" id="IPR036390">
    <property type="entry name" value="WH_DNA-bd_sf"/>
</dbReference>
<dbReference type="Pfam" id="PF08327">
    <property type="entry name" value="AHSA1"/>
    <property type="match status" value="1"/>
</dbReference>
<dbReference type="EMBL" id="JAVKPH010000041">
    <property type="protein sequence ID" value="MDR5654998.1"/>
    <property type="molecule type" value="Genomic_DNA"/>
</dbReference>
<dbReference type="InterPro" id="IPR023393">
    <property type="entry name" value="START-like_dom_sf"/>
</dbReference>
<evidence type="ECO:0000313" key="4">
    <source>
        <dbReference type="Proteomes" id="UP001247754"/>
    </source>
</evidence>
<name>A0ABU1FEK4_9RHOB</name>
<organism evidence="3 4">
    <name type="scientific">Ruixingdingia sedimenti</name>
    <dbReference type="NCBI Taxonomy" id="3073604"/>
    <lineage>
        <taxon>Bacteria</taxon>
        <taxon>Pseudomonadati</taxon>
        <taxon>Pseudomonadota</taxon>
        <taxon>Alphaproteobacteria</taxon>
        <taxon>Rhodobacterales</taxon>
        <taxon>Paracoccaceae</taxon>
        <taxon>Ruixingdingia</taxon>
    </lineage>
</organism>
<dbReference type="InterPro" id="IPR011991">
    <property type="entry name" value="ArsR-like_HTH"/>
</dbReference>